<dbReference type="FunCoup" id="A0A2V0PNX4">
    <property type="interactions" value="604"/>
</dbReference>
<dbReference type="STRING" id="307507.A0A2V0PNX4"/>
<evidence type="ECO:0000259" key="7">
    <source>
        <dbReference type="Pfam" id="PF00294"/>
    </source>
</evidence>
<evidence type="ECO:0000256" key="1">
    <source>
        <dbReference type="ARBA" id="ARBA00010688"/>
    </source>
</evidence>
<feature type="domain" description="Carbohydrate kinase PfkB" evidence="7">
    <location>
        <begin position="59"/>
        <end position="377"/>
    </location>
</feature>
<evidence type="ECO:0000256" key="5">
    <source>
        <dbReference type="ARBA" id="ARBA00022840"/>
    </source>
</evidence>
<dbReference type="InterPro" id="IPR011611">
    <property type="entry name" value="PfkB_dom"/>
</dbReference>
<dbReference type="Gene3D" id="3.40.1190.20">
    <property type="match status" value="1"/>
</dbReference>
<sequence length="392" mass="40189">MHQCGSLPAAQARPRPSPKAPRRGCTGAASLLPAARAGGLRSGRRALPAARATPSAGDARVVCLGEALYDYLADQKGLPRDQVASWTPYPGGAPANVATALARLGVPAAFVSALGRDEMGERMVELLKERGVDVSGVQRSDAPTRDVYVVRALNGDREFAGFGLDSGAYCDTRVDAAALPLDRIQGAELLVTGTLGLAAPATRAAMDAAVAAARAGGAKVFVDINWRPVFWPQPEAARPVICAYLEAADLVKISDADLAYLYGMDHRAALKDPASVAAKLPRAAGVLVTAGDEGAAYCFRSSKGEHTGFVPVFKVDVADTTGAGDAFTAGFVYKMLQAGGLERLASDPAALHAAVVFAAATGALTCTRPGAIGSQPTLPEVEALAAKAGAKA</sequence>
<feature type="region of interest" description="Disordered" evidence="6">
    <location>
        <begin position="1"/>
        <end position="24"/>
    </location>
</feature>
<evidence type="ECO:0000256" key="3">
    <source>
        <dbReference type="ARBA" id="ARBA00022741"/>
    </source>
</evidence>
<reference evidence="8 9" key="1">
    <citation type="journal article" date="2018" name="Sci. Rep.">
        <title>Raphidocelis subcapitata (=Pseudokirchneriella subcapitata) provides an insight into genome evolution and environmental adaptations in the Sphaeropleales.</title>
        <authorList>
            <person name="Suzuki S."/>
            <person name="Yamaguchi H."/>
            <person name="Nakajima N."/>
            <person name="Kawachi M."/>
        </authorList>
    </citation>
    <scope>NUCLEOTIDE SEQUENCE [LARGE SCALE GENOMIC DNA]</scope>
    <source>
        <strain evidence="8 9">NIES-35</strain>
    </source>
</reference>
<dbReference type="PANTHER" id="PTHR43085:SF1">
    <property type="entry name" value="PSEUDOURIDINE KINASE-RELATED"/>
    <property type="match status" value="1"/>
</dbReference>
<dbReference type="InterPro" id="IPR002173">
    <property type="entry name" value="Carboh/pur_kinase_PfkB_CS"/>
</dbReference>
<gene>
    <name evidence="8" type="ORF">Rsub_12374</name>
</gene>
<dbReference type="GO" id="GO:0005524">
    <property type="term" value="F:ATP binding"/>
    <property type="evidence" value="ECO:0007669"/>
    <property type="project" value="UniProtKB-KW"/>
</dbReference>
<keyword evidence="9" id="KW-1185">Reference proteome</keyword>
<dbReference type="InParanoid" id="A0A2V0PNX4"/>
<dbReference type="AlphaFoldDB" id="A0A2V0PNX4"/>
<accession>A0A2V0PNX4</accession>
<evidence type="ECO:0000256" key="2">
    <source>
        <dbReference type="ARBA" id="ARBA00022679"/>
    </source>
</evidence>
<dbReference type="OrthoDB" id="415590at2759"/>
<comment type="similarity">
    <text evidence="1">Belongs to the carbohydrate kinase PfkB family.</text>
</comment>
<comment type="caution">
    <text evidence="8">The sequence shown here is derived from an EMBL/GenBank/DDBJ whole genome shotgun (WGS) entry which is preliminary data.</text>
</comment>
<evidence type="ECO:0000313" key="8">
    <source>
        <dbReference type="EMBL" id="GBF99680.1"/>
    </source>
</evidence>
<dbReference type="InterPro" id="IPR029056">
    <property type="entry name" value="Ribokinase-like"/>
</dbReference>
<dbReference type="InterPro" id="IPR050306">
    <property type="entry name" value="PfkB_Carbo_kinase"/>
</dbReference>
<evidence type="ECO:0000313" key="9">
    <source>
        <dbReference type="Proteomes" id="UP000247498"/>
    </source>
</evidence>
<proteinExistence type="inferred from homology"/>
<dbReference type="EMBL" id="BDRX01000168">
    <property type="protein sequence ID" value="GBF99680.1"/>
    <property type="molecule type" value="Genomic_DNA"/>
</dbReference>
<dbReference type="Proteomes" id="UP000247498">
    <property type="component" value="Unassembled WGS sequence"/>
</dbReference>
<dbReference type="GO" id="GO:0016301">
    <property type="term" value="F:kinase activity"/>
    <property type="evidence" value="ECO:0007669"/>
    <property type="project" value="UniProtKB-KW"/>
</dbReference>
<dbReference type="CDD" id="cd01167">
    <property type="entry name" value="bac_FRK"/>
    <property type="match status" value="1"/>
</dbReference>
<keyword evidence="4 8" id="KW-0418">Kinase</keyword>
<dbReference type="PROSITE" id="PS00584">
    <property type="entry name" value="PFKB_KINASES_2"/>
    <property type="match status" value="1"/>
</dbReference>
<organism evidence="8 9">
    <name type="scientific">Raphidocelis subcapitata</name>
    <dbReference type="NCBI Taxonomy" id="307507"/>
    <lineage>
        <taxon>Eukaryota</taxon>
        <taxon>Viridiplantae</taxon>
        <taxon>Chlorophyta</taxon>
        <taxon>core chlorophytes</taxon>
        <taxon>Chlorophyceae</taxon>
        <taxon>CS clade</taxon>
        <taxon>Sphaeropleales</taxon>
        <taxon>Selenastraceae</taxon>
        <taxon>Raphidocelis</taxon>
    </lineage>
</organism>
<keyword evidence="3" id="KW-0547">Nucleotide-binding</keyword>
<evidence type="ECO:0000256" key="6">
    <source>
        <dbReference type="SAM" id="MobiDB-lite"/>
    </source>
</evidence>
<name>A0A2V0PNX4_9CHLO</name>
<evidence type="ECO:0000256" key="4">
    <source>
        <dbReference type="ARBA" id="ARBA00022777"/>
    </source>
</evidence>
<keyword evidence="2" id="KW-0808">Transferase</keyword>
<dbReference type="SUPFAM" id="SSF53613">
    <property type="entry name" value="Ribokinase-like"/>
    <property type="match status" value="1"/>
</dbReference>
<dbReference type="PANTHER" id="PTHR43085">
    <property type="entry name" value="HEXOKINASE FAMILY MEMBER"/>
    <property type="match status" value="1"/>
</dbReference>
<protein>
    <submittedName>
        <fullName evidence="8">Fructokinase</fullName>
    </submittedName>
</protein>
<dbReference type="Pfam" id="PF00294">
    <property type="entry name" value="PfkB"/>
    <property type="match status" value="1"/>
</dbReference>
<dbReference type="PROSITE" id="PS00583">
    <property type="entry name" value="PFKB_KINASES_1"/>
    <property type="match status" value="1"/>
</dbReference>
<keyword evidence="5" id="KW-0067">ATP-binding</keyword>